<organism evidence="2 3">
    <name type="scientific">Petrachloros mirabilis ULC683</name>
    <dbReference type="NCBI Taxonomy" id="2781853"/>
    <lineage>
        <taxon>Bacteria</taxon>
        <taxon>Bacillati</taxon>
        <taxon>Cyanobacteriota</taxon>
        <taxon>Cyanophyceae</taxon>
        <taxon>Synechococcales</taxon>
        <taxon>Petrachlorosaceae</taxon>
        <taxon>Petrachloros</taxon>
        <taxon>Petrachloros mirabilis</taxon>
    </lineage>
</organism>
<dbReference type="GO" id="GO:0004521">
    <property type="term" value="F:RNA endonuclease activity"/>
    <property type="evidence" value="ECO:0007669"/>
    <property type="project" value="TreeGrafter"/>
</dbReference>
<dbReference type="InterPro" id="IPR001279">
    <property type="entry name" value="Metallo-B-lactamas"/>
</dbReference>
<protein>
    <submittedName>
        <fullName evidence="2">MBL fold metallo-hydrolase</fullName>
    </submittedName>
</protein>
<evidence type="ECO:0000313" key="3">
    <source>
        <dbReference type="Proteomes" id="UP000607397"/>
    </source>
</evidence>
<keyword evidence="3" id="KW-1185">Reference proteome</keyword>
<reference evidence="2" key="1">
    <citation type="submission" date="2019-12" db="EMBL/GenBank/DDBJ databases">
        <title>High-Quality draft genome sequences of three cyanobacteria isolated from the limestone walls of the Old Cathedral of Coimbra.</title>
        <authorList>
            <person name="Tiago I."/>
            <person name="Soares F."/>
            <person name="Portugal A."/>
        </authorList>
    </citation>
    <scope>NUCLEOTIDE SEQUENCE [LARGE SCALE GENOMIC DNA]</scope>
    <source>
        <strain evidence="2">C</strain>
    </source>
</reference>
<proteinExistence type="predicted"/>
<evidence type="ECO:0000313" key="2">
    <source>
        <dbReference type="EMBL" id="NCJ06428.1"/>
    </source>
</evidence>
<gene>
    <name evidence="2" type="ORF">GS597_07870</name>
</gene>
<dbReference type="PANTHER" id="PTHR11203:SF37">
    <property type="entry name" value="INTEGRATOR COMPLEX SUBUNIT 11"/>
    <property type="match status" value="1"/>
</dbReference>
<dbReference type="InterPro" id="IPR050698">
    <property type="entry name" value="MBL"/>
</dbReference>
<name>A0A8K1ZYS2_9CYAN</name>
<dbReference type="SMART" id="SM00849">
    <property type="entry name" value="Lactamase_B"/>
    <property type="match status" value="1"/>
</dbReference>
<dbReference type="Proteomes" id="UP000607397">
    <property type="component" value="Unassembled WGS sequence"/>
</dbReference>
<sequence length="558" mass="61377">MELECLPFGAGQRGEGVCLRLQIGPCSILLDCGLHDVTSLKQVAVSSQSAWPVDLVFCSHAHPDHARGLLPLSQAFPGLPIYASEMTTHLLPLNWATSNWPDTSWCQALPWRVPLEFQDGLTVELFPAGHLPGAAAFLITYTSAEVGSKPVSLLYTGDFFLSNGRLAEGLPLAELRGLAPDVLIVEGSYGTARFPHRRQQENQLAEQILQSIQQGFNVMLPVPVLGVGQEILVLLRSHHLFTGQDLDIWVEPAIAAGCDAYLEVLPHLPATVQNFARHQPLFWDTRVRPRVRRLETDPTLNIAQTPCIALVEETTQVDQYCQPGRPWLLLLPQHPPHPMVASSSPTDSQPISLTQNLDLTVAYLQKLLHSGKLTYDTYLLAEHSDGPGTTQLIHNLRPQHVIFVHGSPTYLADLTSLDELSNRYHLHSPAAGTCLELPLGETLLQPPPTSMDATYEGELFEAETGVAVTLPNRITADPRWMRFADTGLVEAIWQGEMLVLRGRSQRELLMGAARQITPANGDCCATCLHYRGGRCWNSDSALFEFKVAPEGYCPGFTA</sequence>
<dbReference type="InterPro" id="IPR036866">
    <property type="entry name" value="RibonucZ/Hydroxyglut_hydro"/>
</dbReference>
<dbReference type="EMBL" id="WVIC01000012">
    <property type="protein sequence ID" value="NCJ06428.1"/>
    <property type="molecule type" value="Genomic_DNA"/>
</dbReference>
<dbReference type="Pfam" id="PF12706">
    <property type="entry name" value="Lactamase_B_2"/>
    <property type="match status" value="1"/>
</dbReference>
<evidence type="ECO:0000259" key="1">
    <source>
        <dbReference type="SMART" id="SM00849"/>
    </source>
</evidence>
<dbReference type="PANTHER" id="PTHR11203">
    <property type="entry name" value="CLEAVAGE AND POLYADENYLATION SPECIFICITY FACTOR FAMILY MEMBER"/>
    <property type="match status" value="1"/>
</dbReference>
<dbReference type="SUPFAM" id="SSF56281">
    <property type="entry name" value="Metallo-hydrolase/oxidoreductase"/>
    <property type="match status" value="1"/>
</dbReference>
<dbReference type="AlphaFoldDB" id="A0A8K1ZYS2"/>
<accession>A0A8K1ZYS2</accession>
<feature type="domain" description="Metallo-beta-lactamase" evidence="1">
    <location>
        <begin position="15"/>
        <end position="196"/>
    </location>
</feature>
<dbReference type="Gene3D" id="3.60.15.10">
    <property type="entry name" value="Ribonuclease Z/Hydroxyacylglutathione hydrolase-like"/>
    <property type="match status" value="1"/>
</dbReference>
<comment type="caution">
    <text evidence="2">The sequence shown here is derived from an EMBL/GenBank/DDBJ whole genome shotgun (WGS) entry which is preliminary data.</text>
</comment>